<dbReference type="AlphaFoldDB" id="A0A6N2MW71"/>
<protein>
    <submittedName>
        <fullName evidence="1">Uncharacterized protein</fullName>
    </submittedName>
</protein>
<name>A0A6N2MW71_SALVM</name>
<accession>A0A6N2MW71</accession>
<organism evidence="1">
    <name type="scientific">Salix viminalis</name>
    <name type="common">Common osier</name>
    <name type="synonym">Basket willow</name>
    <dbReference type="NCBI Taxonomy" id="40686"/>
    <lineage>
        <taxon>Eukaryota</taxon>
        <taxon>Viridiplantae</taxon>
        <taxon>Streptophyta</taxon>
        <taxon>Embryophyta</taxon>
        <taxon>Tracheophyta</taxon>
        <taxon>Spermatophyta</taxon>
        <taxon>Magnoliopsida</taxon>
        <taxon>eudicotyledons</taxon>
        <taxon>Gunneridae</taxon>
        <taxon>Pentapetalae</taxon>
        <taxon>rosids</taxon>
        <taxon>fabids</taxon>
        <taxon>Malpighiales</taxon>
        <taxon>Salicaceae</taxon>
        <taxon>Saliceae</taxon>
        <taxon>Salix</taxon>
    </lineage>
</organism>
<evidence type="ECO:0000313" key="1">
    <source>
        <dbReference type="EMBL" id="VFU53863.1"/>
    </source>
</evidence>
<proteinExistence type="predicted"/>
<reference evidence="1" key="1">
    <citation type="submission" date="2019-03" db="EMBL/GenBank/DDBJ databases">
        <authorList>
            <person name="Mank J."/>
            <person name="Almeida P."/>
        </authorList>
    </citation>
    <scope>NUCLEOTIDE SEQUENCE</scope>
    <source>
        <strain evidence="1">78183</strain>
    </source>
</reference>
<gene>
    <name evidence="1" type="ORF">SVIM_LOCUS374318</name>
</gene>
<dbReference type="EMBL" id="CAADRP010001819">
    <property type="protein sequence ID" value="VFU53863.1"/>
    <property type="molecule type" value="Genomic_DNA"/>
</dbReference>
<sequence length="146" mass="16714">MEANIGDGSRPVIPEPKLKDQMIEWEKVKFDREPVITGSAEAQQKPQTSFARWFMTSQKNQLRATDEVSRPARTKLRAIRCRTETGKWLPSTSLFFMNRDSKSSDGFSLRAVMASFMYVSTTSRLFFNLFSVPIPKSFPTFHNKPG</sequence>